<feature type="transmembrane region" description="Helical" evidence="10">
    <location>
        <begin position="341"/>
        <end position="360"/>
    </location>
</feature>
<dbReference type="EMBL" id="QEAN01000368">
    <property type="protein sequence ID" value="TPX39072.1"/>
    <property type="molecule type" value="Genomic_DNA"/>
</dbReference>
<dbReference type="Gene3D" id="3.30.70.330">
    <property type="match status" value="1"/>
</dbReference>
<dbReference type="GO" id="GO:0016020">
    <property type="term" value="C:membrane"/>
    <property type="evidence" value="ECO:0007669"/>
    <property type="project" value="UniProtKB-SubCell"/>
</dbReference>
<dbReference type="PANTHER" id="PTHR45880">
    <property type="entry name" value="RNA-BINDING MOTIF PROTEIN, X-LINKED 2"/>
    <property type="match status" value="1"/>
</dbReference>
<evidence type="ECO:0000256" key="7">
    <source>
        <dbReference type="PROSITE-ProRule" id="PRU00282"/>
    </source>
</evidence>
<keyword evidence="5 7" id="KW-0472">Membrane</keyword>
<evidence type="ECO:0000313" key="13">
    <source>
        <dbReference type="Proteomes" id="UP000317494"/>
    </source>
</evidence>
<dbReference type="SUPFAM" id="SSF54928">
    <property type="entry name" value="RNA-binding domain, RBD"/>
    <property type="match status" value="1"/>
</dbReference>
<feature type="compositionally biased region" description="Basic and acidic residues" evidence="9">
    <location>
        <begin position="144"/>
        <end position="158"/>
    </location>
</feature>
<evidence type="ECO:0000259" key="11">
    <source>
        <dbReference type="PROSITE" id="PS50102"/>
    </source>
</evidence>
<organism evidence="12 13">
    <name type="scientific">Synchytrium endobioticum</name>
    <dbReference type="NCBI Taxonomy" id="286115"/>
    <lineage>
        <taxon>Eukaryota</taxon>
        <taxon>Fungi</taxon>
        <taxon>Fungi incertae sedis</taxon>
        <taxon>Chytridiomycota</taxon>
        <taxon>Chytridiomycota incertae sedis</taxon>
        <taxon>Chytridiomycetes</taxon>
        <taxon>Synchytriales</taxon>
        <taxon>Synchytriaceae</taxon>
        <taxon>Synchytrium</taxon>
    </lineage>
</organism>
<dbReference type="Gene3D" id="1.50.40.10">
    <property type="entry name" value="Mitochondrial carrier domain"/>
    <property type="match status" value="1"/>
</dbReference>
<dbReference type="GO" id="GO:0000398">
    <property type="term" value="P:mRNA splicing, via spliceosome"/>
    <property type="evidence" value="ECO:0007669"/>
    <property type="project" value="InterPro"/>
</dbReference>
<evidence type="ECO:0000256" key="10">
    <source>
        <dbReference type="SAM" id="Phobius"/>
    </source>
</evidence>
<proteinExistence type="inferred from homology"/>
<dbReference type="GO" id="GO:0071011">
    <property type="term" value="C:precatalytic spliceosome"/>
    <property type="evidence" value="ECO:0007669"/>
    <property type="project" value="TreeGrafter"/>
</dbReference>
<sequence length="579" mass="64604">MNVIKEIERLNAQELFKDLSHSASWHAQYQDSAYIFAGGVPFDLNEGDLIAVFSQWGEIVDVHLARDRSSGKSKGFCFIGYEDQRSTVLAVDNFNGICLLGRTIRVDHCANYKGERKHRNEDDDEYHARQLEKRRAVVPIHLLPPDERPSEDETKEVSDNDSEMGRLLGIDPDDPMRDYLIAEAKARKKKKSKKEAKKNKKKHKKHIKHTDDDDDASPKRIEIALRNQSTCAPPFPPPGTVGTHPGAPPSTMPPVYQTVIASVVASTISRISTHPLDTLRTLAQLDNPCTPTPINDESFETLDDTLGDTAQPSRAYSLREQWTRIAATYTHIMRRDGINGLYRGVAIALLGQIPGTFVYMNTYMLSKQVLGAWFRSSDLAAVHLASGAIAEVIGGVFFTPMEVVKSRMQATAAASSYHTVQSEGDAVPPDPAPRFVWAHTVAVISHTVKTEGVCGLYRGYWLSLLVFIPYSGLFFVIYEFLKQLTDNATRYWWYLILCGLVASCVGAVVSNIPDVVKTRYQVGASGGSESAKTWWALWMDIYRDEGILGFVKGALARALWMMPHTTISMATFDYVVHLF</sequence>
<comment type="caution">
    <text evidence="12">The sequence shown here is derived from an EMBL/GenBank/DDBJ whole genome shotgun (WGS) entry which is preliminary data.</text>
</comment>
<dbReference type="GO" id="GO:0003723">
    <property type="term" value="F:RNA binding"/>
    <property type="evidence" value="ECO:0007669"/>
    <property type="project" value="UniProtKB-UniRule"/>
</dbReference>
<feature type="compositionally biased region" description="Basic residues" evidence="9">
    <location>
        <begin position="186"/>
        <end position="208"/>
    </location>
</feature>
<dbReference type="GO" id="GO:0071013">
    <property type="term" value="C:catalytic step 2 spliceosome"/>
    <property type="evidence" value="ECO:0007669"/>
    <property type="project" value="TreeGrafter"/>
</dbReference>
<keyword evidence="8" id="KW-0813">Transport</keyword>
<dbReference type="Proteomes" id="UP000317494">
    <property type="component" value="Unassembled WGS sequence"/>
</dbReference>
<protein>
    <recommendedName>
        <fullName evidence="11">RRM domain-containing protein</fullName>
    </recommendedName>
</protein>
<evidence type="ECO:0000256" key="6">
    <source>
        <dbReference type="PROSITE-ProRule" id="PRU00176"/>
    </source>
</evidence>
<dbReference type="InterPro" id="IPR045844">
    <property type="entry name" value="RRM_Ist3-like"/>
</dbReference>
<evidence type="ECO:0000256" key="5">
    <source>
        <dbReference type="ARBA" id="ARBA00023136"/>
    </source>
</evidence>
<dbReference type="SMART" id="SM00360">
    <property type="entry name" value="RRM"/>
    <property type="match status" value="1"/>
</dbReference>
<dbReference type="Pfam" id="PF00153">
    <property type="entry name" value="Mito_carr"/>
    <property type="match status" value="3"/>
</dbReference>
<dbReference type="PANTHER" id="PTHR45880:SF1">
    <property type="entry name" value="RNA-BINDING MOTIF PROTEIN, X-LINKED 2"/>
    <property type="match status" value="1"/>
</dbReference>
<feature type="transmembrane region" description="Helical" evidence="10">
    <location>
        <begin position="492"/>
        <end position="512"/>
    </location>
</feature>
<evidence type="ECO:0000256" key="4">
    <source>
        <dbReference type="ARBA" id="ARBA00022989"/>
    </source>
</evidence>
<feature type="domain" description="RRM" evidence="11">
    <location>
        <begin position="33"/>
        <end position="111"/>
    </location>
</feature>
<evidence type="ECO:0000256" key="9">
    <source>
        <dbReference type="SAM" id="MobiDB-lite"/>
    </source>
</evidence>
<dbReference type="InterPro" id="IPR035979">
    <property type="entry name" value="RBD_domain_sf"/>
</dbReference>
<keyword evidence="13" id="KW-1185">Reference proteome</keyword>
<dbReference type="InterPro" id="IPR000504">
    <property type="entry name" value="RRM_dom"/>
</dbReference>
<accession>A0A507CHL9</accession>
<dbReference type="PROSITE" id="PS50102">
    <property type="entry name" value="RRM"/>
    <property type="match status" value="1"/>
</dbReference>
<feature type="repeat" description="Solcar" evidence="7">
    <location>
        <begin position="490"/>
        <end position="578"/>
    </location>
</feature>
<feature type="repeat" description="Solcar" evidence="7">
    <location>
        <begin position="378"/>
        <end position="484"/>
    </location>
</feature>
<dbReference type="VEuPathDB" id="FungiDB:SeMB42_g06484"/>
<dbReference type="STRING" id="286115.A0A507CHL9"/>
<feature type="region of interest" description="Disordered" evidence="9">
    <location>
        <begin position="137"/>
        <end position="217"/>
    </location>
</feature>
<keyword evidence="3 6" id="KW-0694">RNA-binding</keyword>
<evidence type="ECO:0000313" key="12">
    <source>
        <dbReference type="EMBL" id="TPX39072.1"/>
    </source>
</evidence>
<dbReference type="InterPro" id="IPR023395">
    <property type="entry name" value="MCP_dom_sf"/>
</dbReference>
<dbReference type="InterPro" id="IPR012677">
    <property type="entry name" value="Nucleotide-bd_a/b_plait_sf"/>
</dbReference>
<keyword evidence="2 7" id="KW-0812">Transmembrane</keyword>
<gene>
    <name evidence="12" type="ORF">SeMB42_g06484</name>
</gene>
<dbReference type="GO" id="GO:0005686">
    <property type="term" value="C:U2 snRNP"/>
    <property type="evidence" value="ECO:0007669"/>
    <property type="project" value="TreeGrafter"/>
</dbReference>
<feature type="transmembrane region" description="Helical" evidence="10">
    <location>
        <begin position="380"/>
        <end position="399"/>
    </location>
</feature>
<evidence type="ECO:0000256" key="2">
    <source>
        <dbReference type="ARBA" id="ARBA00022692"/>
    </source>
</evidence>
<comment type="subcellular location">
    <subcellularLocation>
        <location evidence="1">Membrane</location>
        <topology evidence="1">Multi-pass membrane protein</topology>
    </subcellularLocation>
</comment>
<feature type="repeat" description="Solcar" evidence="7">
    <location>
        <begin position="253"/>
        <end position="369"/>
    </location>
</feature>
<name>A0A507CHL9_9FUNG</name>
<keyword evidence="4 10" id="KW-1133">Transmembrane helix</keyword>
<evidence type="ECO:0000256" key="8">
    <source>
        <dbReference type="RuleBase" id="RU000488"/>
    </source>
</evidence>
<evidence type="ECO:0000256" key="3">
    <source>
        <dbReference type="ARBA" id="ARBA00022884"/>
    </source>
</evidence>
<dbReference type="AlphaFoldDB" id="A0A507CHL9"/>
<dbReference type="CDD" id="cd12411">
    <property type="entry name" value="RRM_ist3_like"/>
    <property type="match status" value="1"/>
</dbReference>
<dbReference type="InterPro" id="IPR018108">
    <property type="entry name" value="MCP_transmembrane"/>
</dbReference>
<dbReference type="Pfam" id="PF00076">
    <property type="entry name" value="RRM_1"/>
    <property type="match status" value="1"/>
</dbReference>
<dbReference type="InterPro" id="IPR051847">
    <property type="entry name" value="RNA_proc/Spliceosome_comp"/>
</dbReference>
<evidence type="ECO:0000256" key="1">
    <source>
        <dbReference type="ARBA" id="ARBA00004141"/>
    </source>
</evidence>
<reference evidence="12 13" key="1">
    <citation type="journal article" date="2019" name="Sci. Rep.">
        <title>Comparative genomics of chytrid fungi reveal insights into the obligate biotrophic and pathogenic lifestyle of Synchytrium endobioticum.</title>
        <authorList>
            <person name="van de Vossenberg B.T.L.H."/>
            <person name="Warris S."/>
            <person name="Nguyen H.D.T."/>
            <person name="van Gent-Pelzer M.P.E."/>
            <person name="Joly D.L."/>
            <person name="van de Geest H.C."/>
            <person name="Bonants P.J.M."/>
            <person name="Smith D.S."/>
            <person name="Levesque C.A."/>
            <person name="van der Lee T.A.J."/>
        </authorList>
    </citation>
    <scope>NUCLEOTIDE SEQUENCE [LARGE SCALE GENOMIC DNA]</scope>
    <source>
        <strain evidence="12 13">MB42</strain>
    </source>
</reference>
<dbReference type="PROSITE" id="PS50920">
    <property type="entry name" value="SOLCAR"/>
    <property type="match status" value="3"/>
</dbReference>
<dbReference type="SUPFAM" id="SSF103506">
    <property type="entry name" value="Mitochondrial carrier"/>
    <property type="match status" value="1"/>
</dbReference>
<comment type="similarity">
    <text evidence="8">Belongs to the mitochondrial carrier (TC 2.A.29) family.</text>
</comment>
<feature type="transmembrane region" description="Helical" evidence="10">
    <location>
        <begin position="459"/>
        <end position="480"/>
    </location>
</feature>